<dbReference type="Proteomes" id="UP000489961">
    <property type="component" value="Unassembled WGS sequence"/>
</dbReference>
<organism evidence="1 2">
    <name type="scientific">Acinetobacter bouvetii</name>
    <dbReference type="NCBI Taxonomy" id="202951"/>
    <lineage>
        <taxon>Bacteria</taxon>
        <taxon>Pseudomonadati</taxon>
        <taxon>Pseudomonadota</taxon>
        <taxon>Gammaproteobacteria</taxon>
        <taxon>Moraxellales</taxon>
        <taxon>Moraxellaceae</taxon>
        <taxon>Acinetobacter</taxon>
    </lineage>
</organism>
<protein>
    <recommendedName>
        <fullName evidence="3">Inovirus Gp2 family protein</fullName>
    </recommendedName>
</protein>
<name>A0A811GFG6_9GAMM</name>
<evidence type="ECO:0000313" key="2">
    <source>
        <dbReference type="Proteomes" id="UP000489961"/>
    </source>
</evidence>
<sequence length="385" mass="45185">MKISIDQLIDEIDILIQELEQNIHFFDTKSTGFTSNLYHENFQRAAKIEKFIAYISKYKSNLFRPVPASDGTFYFFPTALSNRFNPYDFVYYQAVNTETFFPSYHHLSQNVQTFVNILHHQNQQPDWKTVPEIVQNYPNTPIEQIPVLDIQLTYVHRRNINNFVNHLRSALNVKEFIDSEKKIVKKTQTKYREYGNYIDELFHQNGDLTFVCLEFGLVSGALQITFPDQKTMSLVELKTKFLNNARNVDPLRRAIGYIGKWEWSNAKSGLYYRIIFIFPTQDVGEMNALQHALNFYWCEEITHGQGLCHHAHIATAPAKFKKSFCHIKASNDKEREQFKKRVIGYLTKSEKYYDPPELKQTLKSLLVNKTSDRDISLTFKSKSRK</sequence>
<reference evidence="1 2" key="1">
    <citation type="submission" date="2020-02" db="EMBL/GenBank/DDBJ databases">
        <authorList>
            <person name="Chaudhuri R."/>
        </authorList>
    </citation>
    <scope>NUCLEOTIDE SEQUENCE [LARGE SCALE GENOMIC DNA]</scope>
    <source>
        <strain evidence="1">SFB21</strain>
    </source>
</reference>
<dbReference type="RefSeq" id="WP_174560785.1">
    <property type="nucleotide sequence ID" value="NZ_CADDTS010000049.1"/>
</dbReference>
<proteinExistence type="predicted"/>
<dbReference type="EMBL" id="CADDTS010000049">
    <property type="protein sequence ID" value="CAB1222379.1"/>
    <property type="molecule type" value="Genomic_DNA"/>
</dbReference>
<accession>A0A811GFG6</accession>
<comment type="caution">
    <text evidence="1">The sequence shown here is derived from an EMBL/GenBank/DDBJ whole genome shotgun (WGS) entry which is preliminary data.</text>
</comment>
<evidence type="ECO:0000313" key="1">
    <source>
        <dbReference type="EMBL" id="CAB1222379.1"/>
    </source>
</evidence>
<evidence type="ECO:0008006" key="3">
    <source>
        <dbReference type="Google" id="ProtNLM"/>
    </source>
</evidence>
<gene>
    <name evidence="1" type="ORF">SFB21_3089</name>
</gene>
<dbReference type="AlphaFoldDB" id="A0A811GFG6"/>